<name>A0A1C4Z8L0_9ACTN</name>
<feature type="compositionally biased region" description="Gly residues" evidence="1">
    <location>
        <begin position="279"/>
        <end position="295"/>
    </location>
</feature>
<feature type="region of interest" description="Disordered" evidence="1">
    <location>
        <begin position="275"/>
        <end position="314"/>
    </location>
</feature>
<accession>A0A1C4Z8L0</accession>
<feature type="region of interest" description="Disordered" evidence="1">
    <location>
        <begin position="1"/>
        <end position="25"/>
    </location>
</feature>
<feature type="region of interest" description="Disordered" evidence="1">
    <location>
        <begin position="355"/>
        <end position="415"/>
    </location>
</feature>
<feature type="compositionally biased region" description="Gly residues" evidence="1">
    <location>
        <begin position="302"/>
        <end position="311"/>
    </location>
</feature>
<keyword evidence="3" id="KW-1185">Reference proteome</keyword>
<evidence type="ECO:0000313" key="2">
    <source>
        <dbReference type="EMBL" id="SCF29244.1"/>
    </source>
</evidence>
<evidence type="ECO:0000256" key="1">
    <source>
        <dbReference type="SAM" id="MobiDB-lite"/>
    </source>
</evidence>
<sequence length="415" mass="40313">MAWRRGTISRTSRGTSGRRVPAGRPANRKIAGGVALAVTAGAAFAVATGTGQAAENCQGLDGALRNNLTFIADQRRNPDANSAARIANRQAVIDLIEQRRTAAGCSGQVEVAAVACPMVPWEEAVATELDRAWSVTEAMGGERSGQLPDPAATEVRVQRLDGIVGGIRGIVQGAIQARQGAGNGLAAGAGGDAAGGDAAGGGAANGGGAGIGAASGASNGGGTAGGAAGGGGGAGRAAGIINAVGGLIGQIAGIVQAARAARDAAAAQQAGDQQAVGQQAGGQQAGGQQANGGNGDQQAAAGGDGLGGQQAVGGQQERAGARVAARIEQIRARIQQLWAVVQQIRAARQAARDQAAQGQGQVQGQDRGQGQRGAGAGTLGAAAQEEPAGGVTVHRVADPRVPACVPDGEVAHTTD</sequence>
<organism evidence="2 3">
    <name type="scientific">Micromonospora mirobrigensis</name>
    <dbReference type="NCBI Taxonomy" id="262898"/>
    <lineage>
        <taxon>Bacteria</taxon>
        <taxon>Bacillati</taxon>
        <taxon>Actinomycetota</taxon>
        <taxon>Actinomycetes</taxon>
        <taxon>Micromonosporales</taxon>
        <taxon>Micromonosporaceae</taxon>
        <taxon>Micromonospora</taxon>
    </lineage>
</organism>
<protein>
    <submittedName>
        <fullName evidence="2">Uncharacterized protein</fullName>
    </submittedName>
</protein>
<gene>
    <name evidence="2" type="ORF">GA0070564_105179</name>
</gene>
<dbReference type="AlphaFoldDB" id="A0A1C4Z8L0"/>
<dbReference type="EMBL" id="FMCX01000005">
    <property type="protein sequence ID" value="SCF29244.1"/>
    <property type="molecule type" value="Genomic_DNA"/>
</dbReference>
<proteinExistence type="predicted"/>
<feature type="compositionally biased region" description="Low complexity" evidence="1">
    <location>
        <begin position="355"/>
        <end position="368"/>
    </location>
</feature>
<evidence type="ECO:0000313" key="3">
    <source>
        <dbReference type="Proteomes" id="UP000199504"/>
    </source>
</evidence>
<feature type="compositionally biased region" description="Low complexity" evidence="1">
    <location>
        <begin position="1"/>
        <end position="19"/>
    </location>
</feature>
<dbReference type="Proteomes" id="UP000199504">
    <property type="component" value="Unassembled WGS sequence"/>
</dbReference>
<dbReference type="RefSeq" id="WP_176730727.1">
    <property type="nucleotide sequence ID" value="NZ_FMCX01000005.1"/>
</dbReference>
<reference evidence="3" key="1">
    <citation type="submission" date="2016-06" db="EMBL/GenBank/DDBJ databases">
        <authorList>
            <person name="Varghese N."/>
            <person name="Submissions Spin"/>
        </authorList>
    </citation>
    <scope>NUCLEOTIDE SEQUENCE [LARGE SCALE GENOMIC DNA]</scope>
    <source>
        <strain evidence="3">DSM 44830</strain>
    </source>
</reference>
<dbReference type="STRING" id="262898.GA0070564_105179"/>